<feature type="region of interest" description="Disordered" evidence="1">
    <location>
        <begin position="119"/>
        <end position="146"/>
    </location>
</feature>
<dbReference type="Proteomes" id="UP000053097">
    <property type="component" value="Unassembled WGS sequence"/>
</dbReference>
<accession>A0A026W892</accession>
<reference evidence="2 3" key="1">
    <citation type="journal article" date="2014" name="Curr. Biol.">
        <title>The genome of the clonal raider ant Cerapachys biroi.</title>
        <authorList>
            <person name="Oxley P.R."/>
            <person name="Ji L."/>
            <person name="Fetter-Pruneda I."/>
            <person name="McKenzie S.K."/>
            <person name="Li C."/>
            <person name="Hu H."/>
            <person name="Zhang G."/>
            <person name="Kronauer D.J."/>
        </authorList>
    </citation>
    <scope>NUCLEOTIDE SEQUENCE [LARGE SCALE GENOMIC DNA]</scope>
</reference>
<keyword evidence="3" id="KW-1185">Reference proteome</keyword>
<organism evidence="2 3">
    <name type="scientific">Ooceraea biroi</name>
    <name type="common">Clonal raider ant</name>
    <name type="synonym">Cerapachys biroi</name>
    <dbReference type="NCBI Taxonomy" id="2015173"/>
    <lineage>
        <taxon>Eukaryota</taxon>
        <taxon>Metazoa</taxon>
        <taxon>Ecdysozoa</taxon>
        <taxon>Arthropoda</taxon>
        <taxon>Hexapoda</taxon>
        <taxon>Insecta</taxon>
        <taxon>Pterygota</taxon>
        <taxon>Neoptera</taxon>
        <taxon>Endopterygota</taxon>
        <taxon>Hymenoptera</taxon>
        <taxon>Apocrita</taxon>
        <taxon>Aculeata</taxon>
        <taxon>Formicoidea</taxon>
        <taxon>Formicidae</taxon>
        <taxon>Dorylinae</taxon>
        <taxon>Ooceraea</taxon>
    </lineage>
</organism>
<protein>
    <submittedName>
        <fullName evidence="2">Uncharacterized protein</fullName>
    </submittedName>
</protein>
<feature type="non-terminal residue" evidence="2">
    <location>
        <position position="1"/>
    </location>
</feature>
<dbReference type="AlphaFoldDB" id="A0A026W892"/>
<evidence type="ECO:0000256" key="1">
    <source>
        <dbReference type="SAM" id="MobiDB-lite"/>
    </source>
</evidence>
<gene>
    <name evidence="2" type="ORF">X777_08997</name>
</gene>
<feature type="compositionally biased region" description="Basic and acidic residues" evidence="1">
    <location>
        <begin position="126"/>
        <end position="146"/>
    </location>
</feature>
<dbReference type="EMBL" id="KK107347">
    <property type="protein sequence ID" value="EZA52327.1"/>
    <property type="molecule type" value="Genomic_DNA"/>
</dbReference>
<name>A0A026W892_OOCBI</name>
<proteinExistence type="predicted"/>
<sequence length="146" mass="15864">GWGLREEANVGEGNVVRAPGLGWRTRKVEGWPEGTGGAVRAQHDAIRAGTRRSLRSERRDASAESVAWIARSVVAGARGVPLSSRITPTGLFRFYRATGHHDGKKGGGSVSRTIEAAAAFRSARKSSPDDPERTPRRVQPDIRRRN</sequence>
<evidence type="ECO:0000313" key="2">
    <source>
        <dbReference type="EMBL" id="EZA52327.1"/>
    </source>
</evidence>
<evidence type="ECO:0000313" key="3">
    <source>
        <dbReference type="Proteomes" id="UP000053097"/>
    </source>
</evidence>